<dbReference type="Proteomes" id="UP000693946">
    <property type="component" value="Linkage Group LG14"/>
</dbReference>
<feature type="region of interest" description="Disordered" evidence="1">
    <location>
        <begin position="37"/>
        <end position="76"/>
    </location>
</feature>
<protein>
    <submittedName>
        <fullName evidence="2">Uncharacterized protein</fullName>
    </submittedName>
</protein>
<accession>A0AAV6S864</accession>
<dbReference type="AlphaFoldDB" id="A0AAV6S864"/>
<evidence type="ECO:0000313" key="2">
    <source>
        <dbReference type="EMBL" id="KAG7514015.1"/>
    </source>
</evidence>
<feature type="compositionally biased region" description="Polar residues" evidence="1">
    <location>
        <begin position="58"/>
        <end position="76"/>
    </location>
</feature>
<gene>
    <name evidence="2" type="ORF">JOB18_022784</name>
</gene>
<evidence type="ECO:0000313" key="3">
    <source>
        <dbReference type="Proteomes" id="UP000693946"/>
    </source>
</evidence>
<evidence type="ECO:0000256" key="1">
    <source>
        <dbReference type="SAM" id="MobiDB-lite"/>
    </source>
</evidence>
<proteinExistence type="predicted"/>
<name>A0AAV6S864_SOLSE</name>
<sequence length="136" mass="15372">MAKVDVTFNSRRSGIARRLCLFWQWALRSVASSHTANYPVPDKQQVNQSSPPHPNAPDTYSSNTGQSSPRSKSVNWTKSSNPFACSLDRLQFKCLECWTDPLLWDTIDPRTKCCTAFAAGLPSLTWMHQQSVKWPL</sequence>
<reference evidence="2 3" key="1">
    <citation type="journal article" date="2021" name="Sci. Rep.">
        <title>Chromosome anchoring in Senegalese sole (Solea senegalensis) reveals sex-associated markers and genome rearrangements in flatfish.</title>
        <authorList>
            <person name="Guerrero-Cozar I."/>
            <person name="Gomez-Garrido J."/>
            <person name="Berbel C."/>
            <person name="Martinez-Blanch J.F."/>
            <person name="Alioto T."/>
            <person name="Claros M.G."/>
            <person name="Gagnaire P.A."/>
            <person name="Manchado M."/>
        </authorList>
    </citation>
    <scope>NUCLEOTIDE SEQUENCE [LARGE SCALE GENOMIC DNA]</scope>
    <source>
        <strain evidence="2">Sse05_10M</strain>
    </source>
</reference>
<organism evidence="2 3">
    <name type="scientific">Solea senegalensis</name>
    <name type="common">Senegalese sole</name>
    <dbReference type="NCBI Taxonomy" id="28829"/>
    <lineage>
        <taxon>Eukaryota</taxon>
        <taxon>Metazoa</taxon>
        <taxon>Chordata</taxon>
        <taxon>Craniata</taxon>
        <taxon>Vertebrata</taxon>
        <taxon>Euteleostomi</taxon>
        <taxon>Actinopterygii</taxon>
        <taxon>Neopterygii</taxon>
        <taxon>Teleostei</taxon>
        <taxon>Neoteleostei</taxon>
        <taxon>Acanthomorphata</taxon>
        <taxon>Carangaria</taxon>
        <taxon>Pleuronectiformes</taxon>
        <taxon>Pleuronectoidei</taxon>
        <taxon>Soleidae</taxon>
        <taxon>Solea</taxon>
    </lineage>
</organism>
<comment type="caution">
    <text evidence="2">The sequence shown here is derived from an EMBL/GenBank/DDBJ whole genome shotgun (WGS) entry which is preliminary data.</text>
</comment>
<keyword evidence="3" id="KW-1185">Reference proteome</keyword>
<dbReference type="EMBL" id="JAGKHQ010000006">
    <property type="protein sequence ID" value="KAG7514015.1"/>
    <property type="molecule type" value="Genomic_DNA"/>
</dbReference>